<reference evidence="4" key="1">
    <citation type="journal article" date="2019" name="bioRxiv">
        <title>The Genome of the Zebra Mussel, Dreissena polymorpha: A Resource for Invasive Species Research.</title>
        <authorList>
            <person name="McCartney M.A."/>
            <person name="Auch B."/>
            <person name="Kono T."/>
            <person name="Mallez S."/>
            <person name="Zhang Y."/>
            <person name="Obille A."/>
            <person name="Becker A."/>
            <person name="Abrahante J.E."/>
            <person name="Garbe J."/>
            <person name="Badalamenti J.P."/>
            <person name="Herman A."/>
            <person name="Mangelson H."/>
            <person name="Liachko I."/>
            <person name="Sullivan S."/>
            <person name="Sone E.D."/>
            <person name="Koren S."/>
            <person name="Silverstein K.A.T."/>
            <person name="Beckman K.B."/>
            <person name="Gohl D.M."/>
        </authorList>
    </citation>
    <scope>NUCLEOTIDE SEQUENCE</scope>
    <source>
        <strain evidence="4">Duluth1</strain>
        <tissue evidence="4">Whole animal</tissue>
    </source>
</reference>
<protein>
    <submittedName>
        <fullName evidence="4">Uncharacterized protein</fullName>
    </submittedName>
</protein>
<accession>A0A9D4CBR6</accession>
<keyword evidence="5" id="KW-1185">Reference proteome</keyword>
<dbReference type="Pfam" id="PF00023">
    <property type="entry name" value="Ank"/>
    <property type="match status" value="1"/>
</dbReference>
<proteinExistence type="predicted"/>
<evidence type="ECO:0000313" key="5">
    <source>
        <dbReference type="Proteomes" id="UP000828390"/>
    </source>
</evidence>
<dbReference type="InterPro" id="IPR036770">
    <property type="entry name" value="Ankyrin_rpt-contain_sf"/>
</dbReference>
<organism evidence="4 5">
    <name type="scientific">Dreissena polymorpha</name>
    <name type="common">Zebra mussel</name>
    <name type="synonym">Mytilus polymorpha</name>
    <dbReference type="NCBI Taxonomy" id="45954"/>
    <lineage>
        <taxon>Eukaryota</taxon>
        <taxon>Metazoa</taxon>
        <taxon>Spiralia</taxon>
        <taxon>Lophotrochozoa</taxon>
        <taxon>Mollusca</taxon>
        <taxon>Bivalvia</taxon>
        <taxon>Autobranchia</taxon>
        <taxon>Heteroconchia</taxon>
        <taxon>Euheterodonta</taxon>
        <taxon>Imparidentia</taxon>
        <taxon>Neoheterodontei</taxon>
        <taxon>Myida</taxon>
        <taxon>Dreissenoidea</taxon>
        <taxon>Dreissenidae</taxon>
        <taxon>Dreissena</taxon>
    </lineage>
</organism>
<gene>
    <name evidence="4" type="ORF">DPMN_063647</name>
</gene>
<dbReference type="Pfam" id="PF12796">
    <property type="entry name" value="Ank_2"/>
    <property type="match status" value="1"/>
</dbReference>
<dbReference type="Proteomes" id="UP000828390">
    <property type="component" value="Unassembled WGS sequence"/>
</dbReference>
<dbReference type="Gene3D" id="1.25.40.20">
    <property type="entry name" value="Ankyrin repeat-containing domain"/>
    <property type="match status" value="2"/>
</dbReference>
<evidence type="ECO:0000256" key="2">
    <source>
        <dbReference type="ARBA" id="ARBA00023043"/>
    </source>
</evidence>
<dbReference type="InterPro" id="IPR002110">
    <property type="entry name" value="Ankyrin_rpt"/>
</dbReference>
<comment type="caution">
    <text evidence="4">The sequence shown here is derived from an EMBL/GenBank/DDBJ whole genome shotgun (WGS) entry which is preliminary data.</text>
</comment>
<reference evidence="4" key="2">
    <citation type="submission" date="2020-11" db="EMBL/GenBank/DDBJ databases">
        <authorList>
            <person name="McCartney M.A."/>
            <person name="Auch B."/>
            <person name="Kono T."/>
            <person name="Mallez S."/>
            <person name="Becker A."/>
            <person name="Gohl D.M."/>
            <person name="Silverstein K.A.T."/>
            <person name="Koren S."/>
            <person name="Bechman K.B."/>
            <person name="Herman A."/>
            <person name="Abrahante J.E."/>
            <person name="Garbe J."/>
        </authorList>
    </citation>
    <scope>NUCLEOTIDE SEQUENCE</scope>
    <source>
        <strain evidence="4">Duluth1</strain>
        <tissue evidence="4">Whole animal</tissue>
    </source>
</reference>
<keyword evidence="1" id="KW-0677">Repeat</keyword>
<sequence length="236" mass="26286">MTINSSRVMVKSSVYVRRMDYRVGGVVAVYKVASRQRTGKSDTIGTWVMGSIPTVGTFFRSLPKSPHFSLNQCPGRSLFSLKFEPSACFHGDPDEKEDVNYQKQFLVYEDPENTPNDSEKRTPLHSAAYCGEHEIADLLIMNGARVNTKDNKWLTPLHRACCSKSEETVKVLLKHQADVNARDKNWQTPLHVAAANNAVRCAEALIPLLTNVNVSDRGGRTSLHHAAFNGHKEVCS</sequence>
<evidence type="ECO:0000256" key="3">
    <source>
        <dbReference type="PROSITE-ProRule" id="PRU00023"/>
    </source>
</evidence>
<feature type="repeat" description="ANK" evidence="3">
    <location>
        <begin position="119"/>
        <end position="151"/>
    </location>
</feature>
<dbReference type="PANTHER" id="PTHR24171">
    <property type="entry name" value="ANKYRIN REPEAT DOMAIN-CONTAINING PROTEIN 39-RELATED"/>
    <property type="match status" value="1"/>
</dbReference>
<dbReference type="PROSITE" id="PS50297">
    <property type="entry name" value="ANK_REP_REGION"/>
    <property type="match status" value="2"/>
</dbReference>
<dbReference type="PRINTS" id="PR01415">
    <property type="entry name" value="ANKYRIN"/>
</dbReference>
<feature type="repeat" description="ANK" evidence="3">
    <location>
        <begin position="152"/>
        <end position="184"/>
    </location>
</feature>
<dbReference type="SUPFAM" id="SSF48403">
    <property type="entry name" value="Ankyrin repeat"/>
    <property type="match status" value="1"/>
</dbReference>
<name>A0A9D4CBR6_DREPO</name>
<keyword evidence="2 3" id="KW-0040">ANK repeat</keyword>
<dbReference type="AlphaFoldDB" id="A0A9D4CBR6"/>
<dbReference type="EMBL" id="JAIWYP010000013">
    <property type="protein sequence ID" value="KAH3720744.1"/>
    <property type="molecule type" value="Genomic_DNA"/>
</dbReference>
<dbReference type="PROSITE" id="PS50088">
    <property type="entry name" value="ANK_REPEAT"/>
    <property type="match status" value="3"/>
</dbReference>
<dbReference type="SMART" id="SM00248">
    <property type="entry name" value="ANK"/>
    <property type="match status" value="3"/>
</dbReference>
<evidence type="ECO:0000256" key="1">
    <source>
        <dbReference type="ARBA" id="ARBA00022737"/>
    </source>
</evidence>
<feature type="repeat" description="ANK" evidence="3">
    <location>
        <begin position="185"/>
        <end position="217"/>
    </location>
</feature>
<evidence type="ECO:0000313" key="4">
    <source>
        <dbReference type="EMBL" id="KAH3720744.1"/>
    </source>
</evidence>